<feature type="non-terminal residue" evidence="2">
    <location>
        <position position="118"/>
    </location>
</feature>
<feature type="compositionally biased region" description="Polar residues" evidence="1">
    <location>
        <begin position="16"/>
        <end position="34"/>
    </location>
</feature>
<accession>A0A166M280</accession>
<dbReference type="EMBL" id="KV417531">
    <property type="protein sequence ID" value="KZP23560.1"/>
    <property type="molecule type" value="Genomic_DNA"/>
</dbReference>
<reference evidence="2 3" key="1">
    <citation type="journal article" date="2016" name="Mol. Biol. Evol.">
        <title>Comparative Genomics of Early-Diverging Mushroom-Forming Fungi Provides Insights into the Origins of Lignocellulose Decay Capabilities.</title>
        <authorList>
            <person name="Nagy L.G."/>
            <person name="Riley R."/>
            <person name="Tritt A."/>
            <person name="Adam C."/>
            <person name="Daum C."/>
            <person name="Floudas D."/>
            <person name="Sun H."/>
            <person name="Yadav J.S."/>
            <person name="Pangilinan J."/>
            <person name="Larsson K.H."/>
            <person name="Matsuura K."/>
            <person name="Barry K."/>
            <person name="Labutti K."/>
            <person name="Kuo R."/>
            <person name="Ohm R.A."/>
            <person name="Bhattacharya S.S."/>
            <person name="Shirouzu T."/>
            <person name="Yoshinaga Y."/>
            <person name="Martin F.M."/>
            <person name="Grigoriev I.V."/>
            <person name="Hibbett D.S."/>
        </authorList>
    </citation>
    <scope>NUCLEOTIDE SEQUENCE [LARGE SCALE GENOMIC DNA]</scope>
    <source>
        <strain evidence="2 3">CBS 109695</strain>
    </source>
</reference>
<dbReference type="AlphaFoldDB" id="A0A166M280"/>
<name>A0A166M280_9AGAM</name>
<organism evidence="2 3">
    <name type="scientific">Athelia psychrophila</name>
    <dbReference type="NCBI Taxonomy" id="1759441"/>
    <lineage>
        <taxon>Eukaryota</taxon>
        <taxon>Fungi</taxon>
        <taxon>Dikarya</taxon>
        <taxon>Basidiomycota</taxon>
        <taxon>Agaricomycotina</taxon>
        <taxon>Agaricomycetes</taxon>
        <taxon>Agaricomycetidae</taxon>
        <taxon>Atheliales</taxon>
        <taxon>Atheliaceae</taxon>
        <taxon>Athelia</taxon>
    </lineage>
</organism>
<evidence type="ECO:0000313" key="3">
    <source>
        <dbReference type="Proteomes" id="UP000076532"/>
    </source>
</evidence>
<evidence type="ECO:0000256" key="1">
    <source>
        <dbReference type="SAM" id="MobiDB-lite"/>
    </source>
</evidence>
<protein>
    <submittedName>
        <fullName evidence="2">Uncharacterized protein</fullName>
    </submittedName>
</protein>
<dbReference type="Proteomes" id="UP000076532">
    <property type="component" value="Unassembled WGS sequence"/>
</dbReference>
<evidence type="ECO:0000313" key="2">
    <source>
        <dbReference type="EMBL" id="KZP23560.1"/>
    </source>
</evidence>
<keyword evidence="3" id="KW-1185">Reference proteome</keyword>
<gene>
    <name evidence="2" type="ORF">FIBSPDRAFT_858077</name>
</gene>
<sequence>MTERDTRKSCAGLHPTSPTSKRPRTSQYPSPTSRSHAHSPTPAPVSASSLPQYHAKIDAFHPLFPSTHQLLSSLANPKDITELTISGVRGMATKGNISHSSCRRAFRWARWRAERLSA</sequence>
<proteinExistence type="predicted"/>
<feature type="region of interest" description="Disordered" evidence="1">
    <location>
        <begin position="1"/>
        <end position="50"/>
    </location>
</feature>